<dbReference type="InterPro" id="IPR003317">
    <property type="entry name" value="Cyt-d_oxidase_su2"/>
</dbReference>
<feature type="transmembrane region" description="Helical" evidence="7">
    <location>
        <begin position="312"/>
        <end position="334"/>
    </location>
</feature>
<evidence type="ECO:0000313" key="8">
    <source>
        <dbReference type="EMBL" id="SMP24279.1"/>
    </source>
</evidence>
<evidence type="ECO:0000256" key="4">
    <source>
        <dbReference type="ARBA" id="ARBA00022692"/>
    </source>
</evidence>
<dbReference type="Proteomes" id="UP001157946">
    <property type="component" value="Unassembled WGS sequence"/>
</dbReference>
<comment type="subcellular location">
    <subcellularLocation>
        <location evidence="1">Cell membrane</location>
        <topology evidence="1">Multi-pass membrane protein</topology>
    </subcellularLocation>
</comment>
<proteinExistence type="inferred from homology"/>
<keyword evidence="4 7" id="KW-0812">Transmembrane</keyword>
<evidence type="ECO:0000256" key="6">
    <source>
        <dbReference type="ARBA" id="ARBA00023136"/>
    </source>
</evidence>
<keyword evidence="9" id="KW-1185">Reference proteome</keyword>
<comment type="caution">
    <text evidence="8">The sequence shown here is derived from an EMBL/GenBank/DDBJ whole genome shotgun (WGS) entry which is preliminary data.</text>
</comment>
<protein>
    <submittedName>
        <fullName evidence="8">Cytochrome bd-I ubiquinol oxidase subunit 2 apoprotein</fullName>
    </submittedName>
</protein>
<feature type="transmembrane region" description="Helical" evidence="7">
    <location>
        <begin position="164"/>
        <end position="183"/>
    </location>
</feature>
<sequence length="346" mass="38956">MVQPIEPSVAILAVWVVLYIYSMAGSIDFGASFWAMVYGNQQTQAGKIANRFLSPTWEVTNTILVLLVVMGVGFFPRAAYMLGNVLIVPVSVILLLITIRSSFMVFAYYVEGYQRLLQAVSGITALFIPALLISALPVTQGGFVQRADGRELLLFDKLVTSPSVYLYILFGLTSELFLAALFLADYSRESGDEEAYAAYRKHAIVFGPITLLVAVFTLYTLEPEAFWLLKRLQEFKVWYVWSILAFLIGYLALWWKTPGGKVGRPRVAVIAVAIQYAIATFAYGAAHLPYIIYPYLTVNEAFTQINTFYSLLKVFAMGLAILLPGFIIFWRLFMKDKRYLQGERRP</sequence>
<keyword evidence="3" id="KW-1003">Cell membrane</keyword>
<evidence type="ECO:0000256" key="1">
    <source>
        <dbReference type="ARBA" id="ARBA00004651"/>
    </source>
</evidence>
<dbReference type="AlphaFoldDB" id="A0AA45WQF9"/>
<organism evidence="8 9">
    <name type="scientific">Laceyella tengchongensis</name>
    <dbReference type="NCBI Taxonomy" id="574699"/>
    <lineage>
        <taxon>Bacteria</taxon>
        <taxon>Bacillati</taxon>
        <taxon>Bacillota</taxon>
        <taxon>Bacilli</taxon>
        <taxon>Bacillales</taxon>
        <taxon>Thermoactinomycetaceae</taxon>
        <taxon>Laceyella</taxon>
    </lineage>
</organism>
<feature type="transmembrane region" description="Helical" evidence="7">
    <location>
        <begin position="59"/>
        <end position="80"/>
    </location>
</feature>
<reference evidence="8" key="1">
    <citation type="submission" date="2017-05" db="EMBL/GenBank/DDBJ databases">
        <authorList>
            <person name="Varghese N."/>
            <person name="Submissions S."/>
        </authorList>
    </citation>
    <scope>NUCLEOTIDE SEQUENCE</scope>
    <source>
        <strain evidence="8">DSM 45262</strain>
    </source>
</reference>
<feature type="transmembrane region" description="Helical" evidence="7">
    <location>
        <begin position="12"/>
        <end position="38"/>
    </location>
</feature>
<feature type="transmembrane region" description="Helical" evidence="7">
    <location>
        <begin position="203"/>
        <end position="221"/>
    </location>
</feature>
<keyword evidence="5 7" id="KW-1133">Transmembrane helix</keyword>
<dbReference type="GO" id="GO:0005886">
    <property type="term" value="C:plasma membrane"/>
    <property type="evidence" value="ECO:0007669"/>
    <property type="project" value="UniProtKB-SubCell"/>
</dbReference>
<dbReference type="EMBL" id="FXTU01000004">
    <property type="protein sequence ID" value="SMP24279.1"/>
    <property type="molecule type" value="Genomic_DNA"/>
</dbReference>
<gene>
    <name evidence="8" type="ORF">SAMN06265361_104304</name>
</gene>
<dbReference type="RefSeq" id="WP_284724427.1">
    <property type="nucleotide sequence ID" value="NZ_FXTU01000004.1"/>
</dbReference>
<evidence type="ECO:0000256" key="2">
    <source>
        <dbReference type="ARBA" id="ARBA00007543"/>
    </source>
</evidence>
<evidence type="ECO:0000256" key="7">
    <source>
        <dbReference type="SAM" id="Phobius"/>
    </source>
</evidence>
<keyword evidence="6 7" id="KW-0472">Membrane</keyword>
<comment type="similarity">
    <text evidence="2">Belongs to the cytochrome ubiquinol oxidase subunit 2 family.</text>
</comment>
<feature type="transmembrane region" description="Helical" evidence="7">
    <location>
        <begin position="86"/>
        <end position="110"/>
    </location>
</feature>
<dbReference type="Pfam" id="PF02322">
    <property type="entry name" value="Cyt_bd_oxida_II"/>
    <property type="match status" value="1"/>
</dbReference>
<evidence type="ECO:0000256" key="3">
    <source>
        <dbReference type="ARBA" id="ARBA00022475"/>
    </source>
</evidence>
<feature type="transmembrane region" description="Helical" evidence="7">
    <location>
        <begin position="122"/>
        <end position="144"/>
    </location>
</feature>
<accession>A0AA45WQF9</accession>
<feature type="transmembrane region" description="Helical" evidence="7">
    <location>
        <begin position="267"/>
        <end position="292"/>
    </location>
</feature>
<evidence type="ECO:0000313" key="9">
    <source>
        <dbReference type="Proteomes" id="UP001157946"/>
    </source>
</evidence>
<evidence type="ECO:0000256" key="5">
    <source>
        <dbReference type="ARBA" id="ARBA00022989"/>
    </source>
</evidence>
<name>A0AA45WQF9_9BACL</name>
<feature type="transmembrane region" description="Helical" evidence="7">
    <location>
        <begin position="237"/>
        <end position="255"/>
    </location>
</feature>